<dbReference type="PROSITE" id="PS51819">
    <property type="entry name" value="VOC"/>
    <property type="match status" value="1"/>
</dbReference>
<dbReference type="InterPro" id="IPR037523">
    <property type="entry name" value="VOC_core"/>
</dbReference>
<evidence type="ECO:0000313" key="3">
    <source>
        <dbReference type="EMBL" id="PHZ84622.1"/>
    </source>
</evidence>
<dbReference type="InParanoid" id="A0A2G4YQM8"/>
<dbReference type="EMBL" id="PDEM01000024">
    <property type="protein sequence ID" value="PHZ84622.1"/>
    <property type="molecule type" value="Genomic_DNA"/>
</dbReference>
<dbReference type="GO" id="GO:0004493">
    <property type="term" value="F:methylmalonyl-CoA epimerase activity"/>
    <property type="evidence" value="ECO:0007669"/>
    <property type="project" value="TreeGrafter"/>
</dbReference>
<dbReference type="InterPro" id="IPR004360">
    <property type="entry name" value="Glyas_Fos-R_dOase_dom"/>
</dbReference>
<dbReference type="FunCoup" id="A0A2G4YQM8">
    <property type="interactions" value="109"/>
</dbReference>
<dbReference type="InterPro" id="IPR029068">
    <property type="entry name" value="Glyas_Bleomycin-R_OHBP_Dase"/>
</dbReference>
<proteinExistence type="predicted"/>
<name>A0A2G4YQM8_9PROT</name>
<dbReference type="AlphaFoldDB" id="A0A2G4YQM8"/>
<dbReference type="OrthoDB" id="9813630at2"/>
<dbReference type="PANTHER" id="PTHR43048">
    <property type="entry name" value="METHYLMALONYL-COA EPIMERASE"/>
    <property type="match status" value="1"/>
</dbReference>
<keyword evidence="4" id="KW-1185">Reference proteome</keyword>
<dbReference type="Pfam" id="PF00903">
    <property type="entry name" value="Glyoxalase"/>
    <property type="match status" value="1"/>
</dbReference>
<gene>
    <name evidence="3" type="ORF">CRD36_12535</name>
</gene>
<feature type="domain" description="VOC" evidence="2">
    <location>
        <begin position="7"/>
        <end position="159"/>
    </location>
</feature>
<accession>A0A2G4YQM8</accession>
<evidence type="ECO:0000313" key="4">
    <source>
        <dbReference type="Proteomes" id="UP000229730"/>
    </source>
</evidence>
<keyword evidence="1" id="KW-0479">Metal-binding</keyword>
<dbReference type="RefSeq" id="WP_099473743.1">
    <property type="nucleotide sequence ID" value="NZ_CP041025.1"/>
</dbReference>
<dbReference type="GO" id="GO:0046491">
    <property type="term" value="P:L-methylmalonyl-CoA metabolic process"/>
    <property type="evidence" value="ECO:0007669"/>
    <property type="project" value="TreeGrafter"/>
</dbReference>
<dbReference type="Proteomes" id="UP000229730">
    <property type="component" value="Unassembled WGS sequence"/>
</dbReference>
<dbReference type="SUPFAM" id="SSF54593">
    <property type="entry name" value="Glyoxalase/Bleomycin resistance protein/Dihydroxybiphenyl dioxygenase"/>
    <property type="match status" value="1"/>
</dbReference>
<organism evidence="3 4">
    <name type="scientific">Paremcibacter congregatus</name>
    <dbReference type="NCBI Taxonomy" id="2043170"/>
    <lineage>
        <taxon>Bacteria</taxon>
        <taxon>Pseudomonadati</taxon>
        <taxon>Pseudomonadota</taxon>
        <taxon>Alphaproteobacteria</taxon>
        <taxon>Emcibacterales</taxon>
        <taxon>Emcibacteraceae</taxon>
        <taxon>Paremcibacter</taxon>
    </lineage>
</organism>
<evidence type="ECO:0000256" key="1">
    <source>
        <dbReference type="ARBA" id="ARBA00022723"/>
    </source>
</evidence>
<comment type="caution">
    <text evidence="3">The sequence shown here is derived from an EMBL/GenBank/DDBJ whole genome shotgun (WGS) entry which is preliminary data.</text>
</comment>
<dbReference type="InterPro" id="IPR051785">
    <property type="entry name" value="MMCE/EMCE_epimerase"/>
</dbReference>
<dbReference type="PANTHER" id="PTHR43048:SF6">
    <property type="entry name" value="BLR8189 PROTEIN"/>
    <property type="match status" value="1"/>
</dbReference>
<dbReference type="GO" id="GO:0046872">
    <property type="term" value="F:metal ion binding"/>
    <property type="evidence" value="ECO:0007669"/>
    <property type="project" value="UniProtKB-KW"/>
</dbReference>
<sequence>MIPGFCHVDHVSITVADLSQAVAFYQEVFGAEVAYRMGPFDAAEIPPLDDGRDWTEAHVDVRGARLSLCMLKLASNLMIELFEYEKPVDQQTMPPRNCDIGGHHLAFKVDNIETAVAYLETKGCTAMAGPIIMEEGPTRGARAQYLRDPFGNYMELMEYDLQDYMAETGVIPYGVTPV</sequence>
<protein>
    <submittedName>
        <fullName evidence="3">Glyoxalase</fullName>
    </submittedName>
</protein>
<reference evidence="3 4" key="1">
    <citation type="submission" date="2017-10" db="EMBL/GenBank/DDBJ databases">
        <title>Frigbacter circumglobatus gen. nov. sp. nov., isolated from sediment cultured in situ.</title>
        <authorList>
            <person name="Zhao Z."/>
        </authorList>
    </citation>
    <scope>NUCLEOTIDE SEQUENCE [LARGE SCALE GENOMIC DNA]</scope>
    <source>
        <strain evidence="3 4">ZYL</strain>
    </source>
</reference>
<dbReference type="Gene3D" id="3.10.180.10">
    <property type="entry name" value="2,3-Dihydroxybiphenyl 1,2-Dioxygenase, domain 1"/>
    <property type="match status" value="1"/>
</dbReference>
<evidence type="ECO:0000259" key="2">
    <source>
        <dbReference type="PROSITE" id="PS51819"/>
    </source>
</evidence>